<accession>A0A6N4SUM3</accession>
<organism evidence="6 7">
    <name type="scientific">Cytophaga hutchinsonii (strain ATCC 33406 / DSM 1761 / CIP 103989 / NBRC 15051 / NCIMB 9469 / D465)</name>
    <dbReference type="NCBI Taxonomy" id="269798"/>
    <lineage>
        <taxon>Bacteria</taxon>
        <taxon>Pseudomonadati</taxon>
        <taxon>Bacteroidota</taxon>
        <taxon>Cytophagia</taxon>
        <taxon>Cytophagales</taxon>
        <taxon>Cytophagaceae</taxon>
        <taxon>Cytophaga</taxon>
    </lineage>
</organism>
<proteinExistence type="predicted"/>
<evidence type="ECO:0000313" key="7">
    <source>
        <dbReference type="Proteomes" id="UP000001822"/>
    </source>
</evidence>
<evidence type="ECO:0000256" key="4">
    <source>
        <dbReference type="PROSITE-ProRule" id="PRU00335"/>
    </source>
</evidence>
<dbReference type="Gene3D" id="1.10.357.10">
    <property type="entry name" value="Tetracycline Repressor, domain 2"/>
    <property type="match status" value="1"/>
</dbReference>
<evidence type="ECO:0000313" key="6">
    <source>
        <dbReference type="EMBL" id="ABG60110.1"/>
    </source>
</evidence>
<dbReference type="KEGG" id="chu:CHU_2862"/>
<feature type="DNA-binding region" description="H-T-H motif" evidence="4">
    <location>
        <begin position="31"/>
        <end position="50"/>
    </location>
</feature>
<dbReference type="InterPro" id="IPR001647">
    <property type="entry name" value="HTH_TetR"/>
</dbReference>
<name>A0A6N4SUM3_CYTH3</name>
<dbReference type="Proteomes" id="UP000001822">
    <property type="component" value="Chromosome"/>
</dbReference>
<dbReference type="Pfam" id="PF00440">
    <property type="entry name" value="TetR_N"/>
    <property type="match status" value="1"/>
</dbReference>
<gene>
    <name evidence="6" type="primary">envR</name>
    <name evidence="6" type="ordered locus">CHU_2862</name>
</gene>
<evidence type="ECO:0000256" key="1">
    <source>
        <dbReference type="ARBA" id="ARBA00023015"/>
    </source>
</evidence>
<dbReference type="SUPFAM" id="SSF48498">
    <property type="entry name" value="Tetracyclin repressor-like, C-terminal domain"/>
    <property type="match status" value="1"/>
</dbReference>
<dbReference type="GO" id="GO:0003677">
    <property type="term" value="F:DNA binding"/>
    <property type="evidence" value="ECO:0007669"/>
    <property type="project" value="UniProtKB-UniRule"/>
</dbReference>
<dbReference type="InterPro" id="IPR011075">
    <property type="entry name" value="TetR_C"/>
</dbReference>
<keyword evidence="2 4" id="KW-0238">DNA-binding</keyword>
<dbReference type="PANTHER" id="PTHR47506:SF3">
    <property type="entry name" value="HTH-TYPE TRANSCRIPTIONAL REGULATOR LMRA"/>
    <property type="match status" value="1"/>
</dbReference>
<evidence type="ECO:0000259" key="5">
    <source>
        <dbReference type="PROSITE" id="PS50977"/>
    </source>
</evidence>
<keyword evidence="7" id="KW-1185">Reference proteome</keyword>
<evidence type="ECO:0000256" key="2">
    <source>
        <dbReference type="ARBA" id="ARBA00023125"/>
    </source>
</evidence>
<dbReference type="PROSITE" id="PS50977">
    <property type="entry name" value="HTH_TETR_2"/>
    <property type="match status" value="1"/>
</dbReference>
<keyword evidence="3" id="KW-0804">Transcription</keyword>
<dbReference type="RefSeq" id="WP_011586220.1">
    <property type="nucleotide sequence ID" value="NC_008255.1"/>
</dbReference>
<reference evidence="6 7" key="1">
    <citation type="journal article" date="2007" name="Appl. Environ. Microbiol.">
        <title>Genome sequence of the cellulolytic gliding bacterium Cytophaga hutchinsonii.</title>
        <authorList>
            <person name="Xie G."/>
            <person name="Bruce D.C."/>
            <person name="Challacombe J.F."/>
            <person name="Chertkov O."/>
            <person name="Detter J.C."/>
            <person name="Gilna P."/>
            <person name="Han C.S."/>
            <person name="Lucas S."/>
            <person name="Misra M."/>
            <person name="Myers G.L."/>
            <person name="Richardson P."/>
            <person name="Tapia R."/>
            <person name="Thayer N."/>
            <person name="Thompson L.S."/>
            <person name="Brettin T.S."/>
            <person name="Henrissat B."/>
            <person name="Wilson D.B."/>
            <person name="McBride M.J."/>
        </authorList>
    </citation>
    <scope>NUCLEOTIDE SEQUENCE [LARGE SCALE GENOMIC DNA]</scope>
    <source>
        <strain evidence="7">ATCC 33406 / DSM 1761 / CIP 103989 / NBRC 15051 / NCIMB 9469 / D465</strain>
    </source>
</reference>
<dbReference type="SUPFAM" id="SSF46689">
    <property type="entry name" value="Homeodomain-like"/>
    <property type="match status" value="1"/>
</dbReference>
<feature type="domain" description="HTH tetR-type" evidence="5">
    <location>
        <begin position="8"/>
        <end position="68"/>
    </location>
</feature>
<dbReference type="InterPro" id="IPR036271">
    <property type="entry name" value="Tet_transcr_reg_TetR-rel_C_sf"/>
</dbReference>
<protein>
    <submittedName>
        <fullName evidence="6">Transcriptional regulator, TetR family</fullName>
    </submittedName>
</protein>
<dbReference type="InterPro" id="IPR009057">
    <property type="entry name" value="Homeodomain-like_sf"/>
</dbReference>
<sequence length="202" mass="22277">MKELSKSDRTRQFIIESTAPVFNVKGLAGTSLTDLTEATNLTKGSIYGNFENKEAVAIAAFDYNWGHVKSVLTAKVQACNTYKEMLLVYSSMYNDADGSLFPVGGCPLLNTTIEADDTHDALRKKAGEAILSWKKNLVTIIKKGIQAKEFRPDTDVTKIAFSMIALVEGAILIHRATKNRAYSDYVFESLEDLIAGIEVKKK</sequence>
<dbReference type="OrthoDB" id="9798857at2"/>
<dbReference type="AlphaFoldDB" id="A0A6N4SUM3"/>
<dbReference type="Pfam" id="PF16925">
    <property type="entry name" value="TetR_C_13"/>
    <property type="match status" value="1"/>
</dbReference>
<evidence type="ECO:0000256" key="3">
    <source>
        <dbReference type="ARBA" id="ARBA00023163"/>
    </source>
</evidence>
<keyword evidence="1" id="KW-0805">Transcription regulation</keyword>
<dbReference type="EMBL" id="CP000383">
    <property type="protein sequence ID" value="ABG60110.1"/>
    <property type="molecule type" value="Genomic_DNA"/>
</dbReference>
<dbReference type="PANTHER" id="PTHR47506">
    <property type="entry name" value="TRANSCRIPTIONAL REGULATORY PROTEIN"/>
    <property type="match status" value="1"/>
</dbReference>